<keyword evidence="5 15" id="KW-0378">Hydrolase</keyword>
<feature type="binding site" evidence="15">
    <location>
        <begin position="38"/>
        <end position="45"/>
    </location>
    <ligand>
        <name>ATP</name>
        <dbReference type="ChEBI" id="CHEBI:30616"/>
    </ligand>
</feature>
<evidence type="ECO:0000256" key="7">
    <source>
        <dbReference type="ARBA" id="ARBA00022839"/>
    </source>
</evidence>
<dbReference type="Gene3D" id="3.40.50.300">
    <property type="entry name" value="P-loop containing nucleotide triphosphate hydrolases"/>
    <property type="match status" value="2"/>
</dbReference>
<dbReference type="GO" id="GO:0000725">
    <property type="term" value="P:recombinational repair"/>
    <property type="evidence" value="ECO:0007669"/>
    <property type="project" value="TreeGrafter"/>
</dbReference>
<evidence type="ECO:0000256" key="9">
    <source>
        <dbReference type="ARBA" id="ARBA00023125"/>
    </source>
</evidence>
<evidence type="ECO:0000256" key="2">
    <source>
        <dbReference type="ARBA" id="ARBA00022722"/>
    </source>
</evidence>
<dbReference type="InterPro" id="IPR000212">
    <property type="entry name" value="DNA_helicase_UvrD/REP"/>
</dbReference>
<keyword evidence="3 15" id="KW-0547">Nucleotide-binding</keyword>
<feature type="domain" description="UvrD-like helicase ATP-binding" evidence="17">
    <location>
        <begin position="17"/>
        <end position="330"/>
    </location>
</feature>
<comment type="catalytic activity">
    <reaction evidence="14">
        <text>ATP + H2O = ADP + phosphate + H(+)</text>
        <dbReference type="Rhea" id="RHEA:13065"/>
        <dbReference type="ChEBI" id="CHEBI:15377"/>
        <dbReference type="ChEBI" id="CHEBI:15378"/>
        <dbReference type="ChEBI" id="CHEBI:30616"/>
        <dbReference type="ChEBI" id="CHEBI:43474"/>
        <dbReference type="ChEBI" id="CHEBI:456216"/>
        <dbReference type="EC" id="5.6.2.4"/>
    </reaction>
</comment>
<comment type="similarity">
    <text evidence="1">Belongs to the helicase family. UvrD subfamily.</text>
</comment>
<dbReference type="GO" id="GO:0003677">
    <property type="term" value="F:DNA binding"/>
    <property type="evidence" value="ECO:0007669"/>
    <property type="project" value="UniProtKB-KW"/>
</dbReference>
<dbReference type="InterPro" id="IPR011335">
    <property type="entry name" value="Restrct_endonuc-II-like"/>
</dbReference>
<keyword evidence="9" id="KW-0238">DNA-binding</keyword>
<evidence type="ECO:0000313" key="20">
    <source>
        <dbReference type="Proteomes" id="UP000176864"/>
    </source>
</evidence>
<dbReference type="Proteomes" id="UP000176864">
    <property type="component" value="Unassembled WGS sequence"/>
</dbReference>
<dbReference type="AlphaFoldDB" id="A0A1F5NNP6"/>
<dbReference type="GO" id="GO:0004527">
    <property type="term" value="F:exonuclease activity"/>
    <property type="evidence" value="ECO:0007669"/>
    <property type="project" value="UniProtKB-KW"/>
</dbReference>
<dbReference type="InterPro" id="IPR013986">
    <property type="entry name" value="DExx_box_DNA_helicase_dom_sf"/>
</dbReference>
<dbReference type="PANTHER" id="PTHR11070">
    <property type="entry name" value="UVRD / RECB / PCRA DNA HELICASE FAMILY MEMBER"/>
    <property type="match status" value="1"/>
</dbReference>
<gene>
    <name evidence="19" type="ORF">A2751_04920</name>
</gene>
<dbReference type="PROSITE" id="PS51198">
    <property type="entry name" value="UVRD_HELICASE_ATP_BIND"/>
    <property type="match status" value="1"/>
</dbReference>
<comment type="caution">
    <text evidence="19">The sequence shown here is derived from an EMBL/GenBank/DDBJ whole genome shotgun (WGS) entry which is preliminary data.</text>
</comment>
<evidence type="ECO:0000256" key="8">
    <source>
        <dbReference type="ARBA" id="ARBA00022840"/>
    </source>
</evidence>
<feature type="domain" description="UvrD-like helicase C-terminal" evidence="18">
    <location>
        <begin position="338"/>
        <end position="634"/>
    </location>
</feature>
<dbReference type="InterPro" id="IPR038726">
    <property type="entry name" value="PDDEXK_AddAB-type"/>
</dbReference>
<evidence type="ECO:0000256" key="10">
    <source>
        <dbReference type="ARBA" id="ARBA00023204"/>
    </source>
</evidence>
<dbReference type="Pfam" id="PF12705">
    <property type="entry name" value="PDDEXK_1"/>
    <property type="match status" value="1"/>
</dbReference>
<dbReference type="Gene3D" id="1.10.10.160">
    <property type="match status" value="1"/>
</dbReference>
<evidence type="ECO:0000256" key="5">
    <source>
        <dbReference type="ARBA" id="ARBA00022801"/>
    </source>
</evidence>
<feature type="region of interest" description="Disordered" evidence="16">
    <location>
        <begin position="185"/>
        <end position="207"/>
    </location>
</feature>
<dbReference type="GO" id="GO:0005524">
    <property type="term" value="F:ATP binding"/>
    <property type="evidence" value="ECO:0007669"/>
    <property type="project" value="UniProtKB-UniRule"/>
</dbReference>
<dbReference type="InterPro" id="IPR014017">
    <property type="entry name" value="DNA_helicase_UvrD-like_C"/>
</dbReference>
<keyword evidence="4" id="KW-0227">DNA damage</keyword>
<dbReference type="GO" id="GO:0043138">
    <property type="term" value="F:3'-5' DNA helicase activity"/>
    <property type="evidence" value="ECO:0007669"/>
    <property type="project" value="UniProtKB-EC"/>
</dbReference>
<dbReference type="Pfam" id="PF00580">
    <property type="entry name" value="UvrD-helicase"/>
    <property type="match status" value="1"/>
</dbReference>
<protein>
    <recommendedName>
        <fullName evidence="13">DNA 3'-5' helicase</fullName>
        <ecNumber evidence="13">5.6.2.4</ecNumber>
    </recommendedName>
</protein>
<keyword evidence="10" id="KW-0234">DNA repair</keyword>
<keyword evidence="7" id="KW-0269">Exonuclease</keyword>
<keyword evidence="6 15" id="KW-0347">Helicase</keyword>
<dbReference type="Pfam" id="PF13361">
    <property type="entry name" value="UvrD_C"/>
    <property type="match status" value="1"/>
</dbReference>
<evidence type="ECO:0000256" key="14">
    <source>
        <dbReference type="ARBA" id="ARBA00048988"/>
    </source>
</evidence>
<evidence type="ECO:0000256" key="11">
    <source>
        <dbReference type="ARBA" id="ARBA00023235"/>
    </source>
</evidence>
<evidence type="ECO:0000256" key="13">
    <source>
        <dbReference type="ARBA" id="ARBA00034808"/>
    </source>
</evidence>
<evidence type="ECO:0000313" key="19">
    <source>
        <dbReference type="EMBL" id="OGE79305.1"/>
    </source>
</evidence>
<sequence>MPQQTEIKIKGKSKLLEGLNAEQEKAVTHADGPLLIVAGAGTGKTTVITRRIAYLIEQGVKPEEILALAFGEKAAGEMEERVDMLLPHGFVNVQISTFHAFGEQILSEYGIEIGLPDFKVLNDVGQWLLIRNNLDKFNLDYYRPLGNPTKFIKAVLSHFSRLKDELISPEEYLDYVEKLKLNSEGAETQITSPDLAPSPGGESEPENPARLQEIAGAYHTYNKILLDNSALDFGDLINYTLRLFKKRPKVLDHLRDRYKYILVDEFQDTNLAQYELVKLLAAPSNNITVVGDDDQSIFKFRGASISNIIHFQKDYPNAEFISLTDNYRSGQKILDSAYNFIQLNNPDRLEIKLKLSKKLKSNLAEKGNLEHLQVGTYLEEVDAVVNKITELMTLSNSPSHPSREATAGTARGADKDITFNDFAILARSHTSLEPFLNKFDALKIPYIYFANKGLYSKTIILDILSYFRLLDNYHETAALYRVLRFPIFKVSSHAIIELASFAKRKTLSLYQAVLQASALDIDDASREGLHAFLEFIRVHAETAKNRSTDQVFVQIVNDLHFSKLIAEDNQNANYLETFRRRILDFQNDSLDKTLKTFLSIINLEQEAGEEGDLRFDPEAGPEAVKLMTVHAAKGLEFSNVFVVGLVDKRFPTIERKEQIEIPTELIREYLPEGDFHIEEERRLFYVAMTRAKLGLFLTSAEDYGGKRKKRPSVFLHELGLIKKEKTSKATGKVELNPYPAGLPTGHLPLPLPKFFSFSQISLFKRCPLEYKYRYIMRLPTPGSGVQSFGITMHSTFEKFLRQYMVSSNSQDLFGSSKPELPSLEYLQKLYEQCWINDWYDTRAEREEFQLLGRKILREFYDESKTSPPQPKYLEKAFKLKLGNYYFTGKIDRADKSPEGLVIIDYKTGEQRKIADVDKQQLLVYQWAAKEALGEQVARLEYWYLKKGLAKVPFIGQDKDIEKLKADFAEAINEIVECTKQNEFLKHDQQTPHRVKCKYIELEL</sequence>
<evidence type="ECO:0000256" key="12">
    <source>
        <dbReference type="ARBA" id="ARBA00034617"/>
    </source>
</evidence>
<dbReference type="InterPro" id="IPR011604">
    <property type="entry name" value="PDDEXK-like_dom_sf"/>
</dbReference>
<evidence type="ECO:0000259" key="18">
    <source>
        <dbReference type="PROSITE" id="PS51217"/>
    </source>
</evidence>
<reference evidence="19 20" key="1">
    <citation type="journal article" date="2016" name="Nat. Commun.">
        <title>Thousands of microbial genomes shed light on interconnected biogeochemical processes in an aquifer system.</title>
        <authorList>
            <person name="Anantharaman K."/>
            <person name="Brown C.T."/>
            <person name="Hug L.A."/>
            <person name="Sharon I."/>
            <person name="Castelle C.J."/>
            <person name="Probst A.J."/>
            <person name="Thomas B.C."/>
            <person name="Singh A."/>
            <person name="Wilkins M.J."/>
            <person name="Karaoz U."/>
            <person name="Brodie E.L."/>
            <person name="Williams K.H."/>
            <person name="Hubbard S.S."/>
            <person name="Banfield J.F."/>
        </authorList>
    </citation>
    <scope>NUCLEOTIDE SEQUENCE [LARGE SCALE GENOMIC DNA]</scope>
</reference>
<evidence type="ECO:0000256" key="1">
    <source>
        <dbReference type="ARBA" id="ARBA00009922"/>
    </source>
</evidence>
<keyword evidence="2" id="KW-0540">Nuclease</keyword>
<dbReference type="STRING" id="1817824.A2751_04920"/>
<proteinExistence type="inferred from homology"/>
<evidence type="ECO:0000259" key="17">
    <source>
        <dbReference type="PROSITE" id="PS51198"/>
    </source>
</evidence>
<dbReference type="EMBL" id="MFEK01000006">
    <property type="protein sequence ID" value="OGE79305.1"/>
    <property type="molecule type" value="Genomic_DNA"/>
</dbReference>
<dbReference type="InterPro" id="IPR027417">
    <property type="entry name" value="P-loop_NTPase"/>
</dbReference>
<evidence type="ECO:0000256" key="15">
    <source>
        <dbReference type="PROSITE-ProRule" id="PRU00560"/>
    </source>
</evidence>
<keyword evidence="11" id="KW-0413">Isomerase</keyword>
<dbReference type="Gene3D" id="3.90.320.10">
    <property type="match status" value="1"/>
</dbReference>
<evidence type="ECO:0000256" key="4">
    <source>
        <dbReference type="ARBA" id="ARBA00022763"/>
    </source>
</evidence>
<dbReference type="PROSITE" id="PS51217">
    <property type="entry name" value="UVRD_HELICASE_CTER"/>
    <property type="match status" value="1"/>
</dbReference>
<accession>A0A1F5NNP6</accession>
<evidence type="ECO:0000256" key="6">
    <source>
        <dbReference type="ARBA" id="ARBA00022806"/>
    </source>
</evidence>
<evidence type="ECO:0000256" key="3">
    <source>
        <dbReference type="ARBA" id="ARBA00022741"/>
    </source>
</evidence>
<dbReference type="InterPro" id="IPR014016">
    <property type="entry name" value="UvrD-like_ATP-bd"/>
</dbReference>
<dbReference type="EC" id="5.6.2.4" evidence="13"/>
<dbReference type="SUPFAM" id="SSF52540">
    <property type="entry name" value="P-loop containing nucleoside triphosphate hydrolases"/>
    <property type="match status" value="1"/>
</dbReference>
<organism evidence="19 20">
    <name type="scientific">Candidatus Doudnabacteria bacterium RIFCSPHIGHO2_01_FULL_46_14</name>
    <dbReference type="NCBI Taxonomy" id="1817824"/>
    <lineage>
        <taxon>Bacteria</taxon>
        <taxon>Candidatus Doudnaibacteriota</taxon>
    </lineage>
</organism>
<dbReference type="SUPFAM" id="SSF52980">
    <property type="entry name" value="Restriction endonuclease-like"/>
    <property type="match status" value="1"/>
</dbReference>
<dbReference type="CDD" id="cd17932">
    <property type="entry name" value="DEXQc_UvrD"/>
    <property type="match status" value="1"/>
</dbReference>
<keyword evidence="8 15" id="KW-0067">ATP-binding</keyword>
<dbReference type="PANTHER" id="PTHR11070:SF2">
    <property type="entry name" value="ATP-DEPENDENT DNA HELICASE SRS2"/>
    <property type="match status" value="1"/>
</dbReference>
<evidence type="ECO:0000256" key="16">
    <source>
        <dbReference type="SAM" id="MobiDB-lite"/>
    </source>
</evidence>
<comment type="catalytic activity">
    <reaction evidence="12">
        <text>Couples ATP hydrolysis with the unwinding of duplex DNA by translocating in the 3'-5' direction.</text>
        <dbReference type="EC" id="5.6.2.4"/>
    </reaction>
</comment>
<name>A0A1F5NNP6_9BACT</name>
<dbReference type="Gene3D" id="1.10.486.10">
    <property type="entry name" value="PCRA, domain 4"/>
    <property type="match status" value="1"/>
</dbReference>